<evidence type="ECO:0000256" key="2">
    <source>
        <dbReference type="ARBA" id="ARBA00022777"/>
    </source>
</evidence>
<dbReference type="EC" id="2.7.1.23" evidence="5"/>
<evidence type="ECO:0000256" key="4">
    <source>
        <dbReference type="ARBA" id="ARBA00023027"/>
    </source>
</evidence>
<dbReference type="InterPro" id="IPR017438">
    <property type="entry name" value="ATP-NAD_kinase_N"/>
</dbReference>
<reference evidence="5" key="1">
    <citation type="submission" date="2019-08" db="EMBL/GenBank/DDBJ databases">
        <authorList>
            <person name="Kucharzyk K."/>
            <person name="Murdoch R.W."/>
            <person name="Higgins S."/>
            <person name="Loffler F."/>
        </authorList>
    </citation>
    <scope>NUCLEOTIDE SEQUENCE</scope>
</reference>
<accession>A0A644XG92</accession>
<dbReference type="InterPro" id="IPR016064">
    <property type="entry name" value="NAD/diacylglycerol_kinase_sf"/>
</dbReference>
<dbReference type="InterPro" id="IPR017437">
    <property type="entry name" value="ATP-NAD_kinase_PpnK-typ_C"/>
</dbReference>
<dbReference type="GO" id="GO:0006741">
    <property type="term" value="P:NADP+ biosynthetic process"/>
    <property type="evidence" value="ECO:0007669"/>
    <property type="project" value="InterPro"/>
</dbReference>
<dbReference type="PANTHER" id="PTHR20275:SF0">
    <property type="entry name" value="NAD KINASE"/>
    <property type="match status" value="1"/>
</dbReference>
<dbReference type="AlphaFoldDB" id="A0A644XG92"/>
<keyword evidence="4" id="KW-0520">NAD</keyword>
<keyword evidence="2 5" id="KW-0418">Kinase</keyword>
<name>A0A644XG92_9ZZZZ</name>
<dbReference type="SUPFAM" id="SSF111331">
    <property type="entry name" value="NAD kinase/diacylglycerol kinase-like"/>
    <property type="match status" value="1"/>
</dbReference>
<dbReference type="PANTHER" id="PTHR20275">
    <property type="entry name" value="NAD KINASE"/>
    <property type="match status" value="1"/>
</dbReference>
<dbReference type="EMBL" id="VSSQ01002413">
    <property type="protein sequence ID" value="MPM15256.1"/>
    <property type="molecule type" value="Genomic_DNA"/>
</dbReference>
<dbReference type="Pfam" id="PF01513">
    <property type="entry name" value="NAD_kinase"/>
    <property type="match status" value="1"/>
</dbReference>
<dbReference type="Pfam" id="PF20143">
    <property type="entry name" value="NAD_kinase_C"/>
    <property type="match status" value="1"/>
</dbReference>
<gene>
    <name evidence="5" type="primary">nadK_20</name>
    <name evidence="5" type="ORF">SDC9_61624</name>
</gene>
<protein>
    <submittedName>
        <fullName evidence="5">NAD kinase</fullName>
        <ecNumber evidence="5">2.7.1.23</ecNumber>
    </submittedName>
</protein>
<sequence>MKIAIFAREVREIWAERFISILNELKARGADIVYHKPFHLRFCRQNKTTLPEGSFFSNHIDLPEETDIFLCFGGDGTFLESLTLVREKKIPVGGINFGRLGFLTSAGTPGGDEWIARIFEGNFNIEKRSVLAVNSDIFPKGFCKYALNEVSFQRQDPFMLSVHVKINGMSLPPYWSDGLVLSSPTGSTAYSLSVGGPIAIPGVKALILAPIAPHNLNVRPLVVPDDAVIEIYVESRLKEAIISLDNRSISIPEKELVTITKAGFELHYLSFSMDGFIGALKEKLMWGEDKRNY</sequence>
<dbReference type="InterPro" id="IPR002504">
    <property type="entry name" value="NADK"/>
</dbReference>
<evidence type="ECO:0000313" key="5">
    <source>
        <dbReference type="EMBL" id="MPM15256.1"/>
    </source>
</evidence>
<dbReference type="HAMAP" id="MF_00361">
    <property type="entry name" value="NAD_kinase"/>
    <property type="match status" value="1"/>
</dbReference>
<proteinExistence type="inferred from homology"/>
<evidence type="ECO:0000256" key="1">
    <source>
        <dbReference type="ARBA" id="ARBA00022679"/>
    </source>
</evidence>
<dbReference type="Gene3D" id="2.60.200.30">
    <property type="entry name" value="Probable inorganic polyphosphate/atp-NAD kinase, domain 2"/>
    <property type="match status" value="1"/>
</dbReference>
<dbReference type="GO" id="GO:0003951">
    <property type="term" value="F:NAD+ kinase activity"/>
    <property type="evidence" value="ECO:0007669"/>
    <property type="project" value="UniProtKB-EC"/>
</dbReference>
<dbReference type="GO" id="GO:0019674">
    <property type="term" value="P:NAD+ metabolic process"/>
    <property type="evidence" value="ECO:0007669"/>
    <property type="project" value="InterPro"/>
</dbReference>
<comment type="caution">
    <text evidence="5">The sequence shown here is derived from an EMBL/GenBank/DDBJ whole genome shotgun (WGS) entry which is preliminary data.</text>
</comment>
<keyword evidence="3" id="KW-0521">NADP</keyword>
<keyword evidence="1 5" id="KW-0808">Transferase</keyword>
<organism evidence="5">
    <name type="scientific">bioreactor metagenome</name>
    <dbReference type="NCBI Taxonomy" id="1076179"/>
    <lineage>
        <taxon>unclassified sequences</taxon>
        <taxon>metagenomes</taxon>
        <taxon>ecological metagenomes</taxon>
    </lineage>
</organism>
<dbReference type="Gene3D" id="3.40.50.10330">
    <property type="entry name" value="Probable inorganic polyphosphate/atp-NAD kinase, domain 1"/>
    <property type="match status" value="1"/>
</dbReference>
<evidence type="ECO:0000256" key="3">
    <source>
        <dbReference type="ARBA" id="ARBA00022857"/>
    </source>
</evidence>